<proteinExistence type="predicted"/>
<evidence type="ECO:0000313" key="1">
    <source>
        <dbReference type="EMBL" id="OZY85033.1"/>
    </source>
</evidence>
<sequence>MNLWFFVLLIVAVALVLGPISMLRPNPAQKRKEQLRLQASAQGIRFGMRRLPARKTDMEQPPVLPVYFLPPSPQMQFAEDWVLMRTDYEHESNFYHEWDWQGAVRPTDTVSNALKILLPELPLSIPAIVQGKSGTCIFWRETEGEEVLMMLIQHLRRLNQLANESGATP</sequence>
<comment type="caution">
    <text evidence="1">The sequence shown here is derived from an EMBL/GenBank/DDBJ whole genome shotgun (WGS) entry which is preliminary data.</text>
</comment>
<dbReference type="AlphaFoldDB" id="A0A266Q579"/>
<gene>
    <name evidence="1" type="ORF">CBP51_17955</name>
</gene>
<reference evidence="2" key="1">
    <citation type="submission" date="2017-05" db="EMBL/GenBank/DDBJ databases">
        <authorList>
            <person name="Barney B.M."/>
        </authorList>
    </citation>
    <scope>NUCLEOTIDE SEQUENCE [LARGE SCALE GENOMIC DNA]</scope>
    <source>
        <strain evidence="2">PSBB022</strain>
    </source>
</reference>
<evidence type="ECO:0000313" key="2">
    <source>
        <dbReference type="Proteomes" id="UP000216101"/>
    </source>
</evidence>
<accession>A0A266Q579</accession>
<name>A0A266Q579_9GAMM</name>
<keyword evidence="2" id="KW-1185">Reference proteome</keyword>
<dbReference type="EMBL" id="NHNI01000002">
    <property type="protein sequence ID" value="OZY85033.1"/>
    <property type="molecule type" value="Genomic_DNA"/>
</dbReference>
<organism evidence="1 2">
    <name type="scientific">Cellvibrio mixtus</name>
    <dbReference type="NCBI Taxonomy" id="39650"/>
    <lineage>
        <taxon>Bacteria</taxon>
        <taxon>Pseudomonadati</taxon>
        <taxon>Pseudomonadota</taxon>
        <taxon>Gammaproteobacteria</taxon>
        <taxon>Cellvibrionales</taxon>
        <taxon>Cellvibrionaceae</taxon>
        <taxon>Cellvibrio</taxon>
    </lineage>
</organism>
<dbReference type="Proteomes" id="UP000216101">
    <property type="component" value="Unassembled WGS sequence"/>
</dbReference>
<dbReference type="RefSeq" id="WP_094985971.1">
    <property type="nucleotide sequence ID" value="NZ_NHNI01000002.1"/>
</dbReference>
<evidence type="ECO:0008006" key="3">
    <source>
        <dbReference type="Google" id="ProtNLM"/>
    </source>
</evidence>
<protein>
    <recommendedName>
        <fullName evidence="3">Preprotein translocase subunit YajC</fullName>
    </recommendedName>
</protein>